<dbReference type="SUPFAM" id="SSF55729">
    <property type="entry name" value="Acyl-CoA N-acyltransferases (Nat)"/>
    <property type="match status" value="1"/>
</dbReference>
<sequence length="250" mass="29136">MTQISVSETRRMFRAAKDALASAGLRRPRVLRGERTEHPFEAPELRTERLLLRPHRAAARDAADWFELQAQPSVTEFLPWPERDRRLSARHLRDRTRHVRLWQADDFLALAVELDGRLIGDVSLHLRKVARDERSVEMGWVLHPAHGGKGYATEAARAVRDLAFERLEAREVTAVTDARNRRSVALATRLGFVERTRRDCARQTDGTVEFALDRDRWDRARREREDRPRRIERRTPQGRSHHAGRERRAA</sequence>
<dbReference type="PROSITE" id="PS51186">
    <property type="entry name" value="GNAT"/>
    <property type="match status" value="1"/>
</dbReference>
<evidence type="ECO:0000256" key="1">
    <source>
        <dbReference type="SAM" id="MobiDB-lite"/>
    </source>
</evidence>
<reference evidence="3" key="1">
    <citation type="submission" date="2024-05" db="EMBL/GenBank/DDBJ databases">
        <title>Herbiconiux sp. A18JL235.</title>
        <authorList>
            <person name="Zhang G."/>
        </authorList>
    </citation>
    <scope>NUCLEOTIDE SEQUENCE</scope>
    <source>
        <strain evidence="3">A18JL235</strain>
    </source>
</reference>
<feature type="compositionally biased region" description="Basic residues" evidence="1">
    <location>
        <begin position="239"/>
        <end position="250"/>
    </location>
</feature>
<dbReference type="RefSeq" id="WP_368497415.1">
    <property type="nucleotide sequence ID" value="NZ_CP162511.1"/>
</dbReference>
<dbReference type="Pfam" id="PF13302">
    <property type="entry name" value="Acetyltransf_3"/>
    <property type="match status" value="1"/>
</dbReference>
<protein>
    <submittedName>
        <fullName evidence="3">GNAT family N-acetyltransferase</fullName>
        <ecNumber evidence="3">2.3.-.-</ecNumber>
    </submittedName>
</protein>
<dbReference type="PANTHER" id="PTHR43792">
    <property type="entry name" value="GNAT FAMILY, PUTATIVE (AFU_ORTHOLOGUE AFUA_3G00765)-RELATED-RELATED"/>
    <property type="match status" value="1"/>
</dbReference>
<evidence type="ECO:0000313" key="3">
    <source>
        <dbReference type="EMBL" id="XDI05036.1"/>
    </source>
</evidence>
<feature type="region of interest" description="Disordered" evidence="1">
    <location>
        <begin position="221"/>
        <end position="250"/>
    </location>
</feature>
<dbReference type="InterPro" id="IPR016181">
    <property type="entry name" value="Acyl_CoA_acyltransferase"/>
</dbReference>
<feature type="domain" description="N-acetyltransferase" evidence="2">
    <location>
        <begin position="50"/>
        <end position="215"/>
    </location>
</feature>
<proteinExistence type="predicted"/>
<dbReference type="CDD" id="cd04301">
    <property type="entry name" value="NAT_SF"/>
    <property type="match status" value="1"/>
</dbReference>
<keyword evidence="3" id="KW-0012">Acyltransferase</keyword>
<feature type="compositionally biased region" description="Basic and acidic residues" evidence="1">
    <location>
        <begin position="221"/>
        <end position="235"/>
    </location>
</feature>
<dbReference type="Gene3D" id="3.40.630.30">
    <property type="match status" value="1"/>
</dbReference>
<dbReference type="InterPro" id="IPR000182">
    <property type="entry name" value="GNAT_dom"/>
</dbReference>
<dbReference type="AlphaFoldDB" id="A0AB39BF60"/>
<name>A0AB39BF60_9MICO</name>
<keyword evidence="3" id="KW-0808">Transferase</keyword>
<gene>
    <name evidence="3" type="ORF">ABFY20_17160</name>
</gene>
<dbReference type="PANTHER" id="PTHR43792:SF1">
    <property type="entry name" value="N-ACETYLTRANSFERASE DOMAIN-CONTAINING PROTEIN"/>
    <property type="match status" value="1"/>
</dbReference>
<accession>A0AB39BF60</accession>
<dbReference type="EC" id="2.3.-.-" evidence="3"/>
<evidence type="ECO:0000259" key="2">
    <source>
        <dbReference type="PROSITE" id="PS51186"/>
    </source>
</evidence>
<dbReference type="EMBL" id="CP162511">
    <property type="protein sequence ID" value="XDI05036.1"/>
    <property type="molecule type" value="Genomic_DNA"/>
</dbReference>
<dbReference type="InterPro" id="IPR051531">
    <property type="entry name" value="N-acetyltransferase"/>
</dbReference>
<organism evidence="3">
    <name type="scientific">Herbiconiux sp. A18JL235</name>
    <dbReference type="NCBI Taxonomy" id="3152363"/>
    <lineage>
        <taxon>Bacteria</taxon>
        <taxon>Bacillati</taxon>
        <taxon>Actinomycetota</taxon>
        <taxon>Actinomycetes</taxon>
        <taxon>Micrococcales</taxon>
        <taxon>Microbacteriaceae</taxon>
        <taxon>Herbiconiux</taxon>
    </lineage>
</organism>
<dbReference type="GO" id="GO:0016747">
    <property type="term" value="F:acyltransferase activity, transferring groups other than amino-acyl groups"/>
    <property type="evidence" value="ECO:0007669"/>
    <property type="project" value="InterPro"/>
</dbReference>